<proteinExistence type="predicted"/>
<accession>A0ABD4K907</accession>
<feature type="transmembrane region" description="Helical" evidence="1">
    <location>
        <begin position="12"/>
        <end position="29"/>
    </location>
</feature>
<organism evidence="2 3">
    <name type="scientific">Lelliottia nimipressuralis</name>
    <dbReference type="NCBI Taxonomy" id="69220"/>
    <lineage>
        <taxon>Bacteria</taxon>
        <taxon>Pseudomonadati</taxon>
        <taxon>Pseudomonadota</taxon>
        <taxon>Gammaproteobacteria</taxon>
        <taxon>Enterobacterales</taxon>
        <taxon>Enterobacteriaceae</taxon>
        <taxon>Lelliottia</taxon>
    </lineage>
</organism>
<reference evidence="2 3" key="1">
    <citation type="submission" date="2020-11" db="EMBL/GenBank/DDBJ databases">
        <title>Identification of Lelliottia nimipressuralis from Wound Infection by Whole Genome-Based Bacterial Identification.</title>
        <authorList>
            <person name="Navarathna D.H."/>
            <person name="Choi H."/>
            <person name="Jinadatha C."/>
            <person name="Chatterjee P."/>
            <person name="Hwang M."/>
        </authorList>
    </citation>
    <scope>NUCLEOTIDE SEQUENCE [LARGE SCALE GENOMIC DNA]</scope>
    <source>
        <strain evidence="2 3">DN2020</strain>
    </source>
</reference>
<keyword evidence="1" id="KW-1133">Transmembrane helix</keyword>
<keyword evidence="1" id="KW-0812">Transmembrane</keyword>
<comment type="caution">
    <text evidence="2">The sequence shown here is derived from an EMBL/GenBank/DDBJ whole genome shotgun (WGS) entry which is preliminary data.</text>
</comment>
<dbReference type="EMBL" id="JADIXP010000004">
    <property type="protein sequence ID" value="MBF4177965.1"/>
    <property type="molecule type" value="Genomic_DNA"/>
</dbReference>
<dbReference type="AlphaFoldDB" id="A0ABD4K907"/>
<protein>
    <recommendedName>
        <fullName evidence="4">FidL-like membrane protein</fullName>
    </recommendedName>
</protein>
<evidence type="ECO:0008006" key="4">
    <source>
        <dbReference type="Google" id="ProtNLM"/>
    </source>
</evidence>
<evidence type="ECO:0000256" key="1">
    <source>
        <dbReference type="SAM" id="Phobius"/>
    </source>
</evidence>
<gene>
    <name evidence="2" type="ORF">ISP11_08800</name>
</gene>
<keyword evidence="1" id="KW-0472">Membrane</keyword>
<evidence type="ECO:0000313" key="3">
    <source>
        <dbReference type="Proteomes" id="UP000628560"/>
    </source>
</evidence>
<evidence type="ECO:0000313" key="2">
    <source>
        <dbReference type="EMBL" id="MBF4177965.1"/>
    </source>
</evidence>
<name>A0ABD4K907_9ENTR</name>
<sequence>MNVKTSSRLKVISLVAVLILLFVGALLYVPQSESDLDCTADINLNMDDGEQKLDARIHLAVHFVPDARSYITEYGVVNYGDQRYIVDRYVRLRYSDDSNHAFVEFQREGIDKNSSETLPEVLSQKLTSAQKVFFFKVRKLHNEIWSISDLRRTVLVCSETE</sequence>
<dbReference type="Proteomes" id="UP000628560">
    <property type="component" value="Unassembled WGS sequence"/>
</dbReference>